<keyword evidence="15" id="KW-0325">Glycoprotein</keyword>
<keyword evidence="8" id="KW-0732">Signal</keyword>
<accession>A0A4U6VL24</accession>
<evidence type="ECO:0000256" key="8">
    <source>
        <dbReference type="ARBA" id="ARBA00022729"/>
    </source>
</evidence>
<dbReference type="InterPro" id="IPR011009">
    <property type="entry name" value="Kinase-like_dom_sf"/>
</dbReference>
<reference evidence="20" key="1">
    <citation type="submission" date="2019-03" db="EMBL/GenBank/DDBJ databases">
        <title>WGS assembly of Setaria viridis.</title>
        <authorList>
            <person name="Huang P."/>
            <person name="Jenkins J."/>
            <person name="Grimwood J."/>
            <person name="Barry K."/>
            <person name="Healey A."/>
            <person name="Mamidi S."/>
            <person name="Sreedasyam A."/>
            <person name="Shu S."/>
            <person name="Feldman M."/>
            <person name="Wu J."/>
            <person name="Yu Y."/>
            <person name="Chen C."/>
            <person name="Johnson J."/>
            <person name="Rokhsar D."/>
            <person name="Baxter I."/>
            <person name="Schmutz J."/>
            <person name="Brutnell T."/>
            <person name="Kellogg E."/>
        </authorList>
    </citation>
    <scope>NUCLEOTIDE SEQUENCE [LARGE SCALE GENOMIC DNA]</scope>
</reference>
<evidence type="ECO:0000256" key="18">
    <source>
        <dbReference type="SAM" id="Phobius"/>
    </source>
</evidence>
<keyword evidence="10" id="KW-0418">Kinase</keyword>
<evidence type="ECO:0000256" key="3">
    <source>
        <dbReference type="ARBA" id="ARBA00010217"/>
    </source>
</evidence>
<dbReference type="FunFam" id="3.30.200.20:FF:000168">
    <property type="entry name" value="L-type lectin-domain containing receptor kinase IX.1"/>
    <property type="match status" value="1"/>
</dbReference>
<feature type="region of interest" description="Disordered" evidence="17">
    <location>
        <begin position="757"/>
        <end position="789"/>
    </location>
</feature>
<dbReference type="SMART" id="SM00220">
    <property type="entry name" value="S_TKc"/>
    <property type="match status" value="1"/>
</dbReference>
<evidence type="ECO:0000256" key="16">
    <source>
        <dbReference type="PROSITE-ProRule" id="PRU10141"/>
    </source>
</evidence>
<evidence type="ECO:0000256" key="11">
    <source>
        <dbReference type="ARBA" id="ARBA00022840"/>
    </source>
</evidence>
<keyword evidence="4" id="KW-1003">Cell membrane</keyword>
<feature type="binding site" evidence="16">
    <location>
        <position position="489"/>
    </location>
    <ligand>
        <name>ATP</name>
        <dbReference type="ChEBI" id="CHEBI:30616"/>
    </ligand>
</feature>
<comment type="similarity">
    <text evidence="2">In the N-terminal section; belongs to the leguminous lectin family.</text>
</comment>
<dbReference type="PANTHER" id="PTHR27007">
    <property type="match status" value="1"/>
</dbReference>
<dbReference type="CDD" id="cd14066">
    <property type="entry name" value="STKc_IRAK"/>
    <property type="match status" value="1"/>
</dbReference>
<dbReference type="Gene3D" id="1.10.510.10">
    <property type="entry name" value="Transferase(Phosphotransferase) domain 1"/>
    <property type="match status" value="1"/>
</dbReference>
<dbReference type="FunFam" id="1.10.510.10:FF:000240">
    <property type="entry name" value="Lectin-domain containing receptor kinase A4.3"/>
    <property type="match status" value="1"/>
</dbReference>
<comment type="similarity">
    <text evidence="3">In the C-terminal section; belongs to the protein kinase superfamily. Ser/Thr protein kinase family.</text>
</comment>
<evidence type="ECO:0000256" key="5">
    <source>
        <dbReference type="ARBA" id="ARBA00022527"/>
    </source>
</evidence>
<keyword evidence="9 16" id="KW-0547">Nucleotide-binding</keyword>
<evidence type="ECO:0000313" key="20">
    <source>
        <dbReference type="EMBL" id="TKW29515.1"/>
    </source>
</evidence>
<evidence type="ECO:0000256" key="13">
    <source>
        <dbReference type="ARBA" id="ARBA00023136"/>
    </source>
</evidence>
<dbReference type="EMBL" id="CM016554">
    <property type="protein sequence ID" value="TKW29515.1"/>
    <property type="molecule type" value="Genomic_DNA"/>
</dbReference>
<dbReference type="InterPro" id="IPR017441">
    <property type="entry name" value="Protein_kinase_ATP_BS"/>
</dbReference>
<evidence type="ECO:0000256" key="10">
    <source>
        <dbReference type="ARBA" id="ARBA00022777"/>
    </source>
</evidence>
<evidence type="ECO:0000256" key="7">
    <source>
        <dbReference type="ARBA" id="ARBA00022692"/>
    </source>
</evidence>
<evidence type="ECO:0000256" key="14">
    <source>
        <dbReference type="ARBA" id="ARBA00023170"/>
    </source>
</evidence>
<dbReference type="Pfam" id="PF07714">
    <property type="entry name" value="PK_Tyr_Ser-Thr"/>
    <property type="match status" value="1"/>
</dbReference>
<comment type="subcellular location">
    <subcellularLocation>
        <location evidence="1">Cell membrane</location>
        <topology evidence="1">Single-pass type I membrane protein</topology>
    </subcellularLocation>
</comment>
<keyword evidence="12 18" id="KW-1133">Transmembrane helix</keyword>
<dbReference type="InterPro" id="IPR001245">
    <property type="entry name" value="Ser-Thr/Tyr_kinase_cat_dom"/>
</dbReference>
<protein>
    <recommendedName>
        <fullName evidence="19">Protein kinase domain-containing protein</fullName>
    </recommendedName>
</protein>
<evidence type="ECO:0000256" key="12">
    <source>
        <dbReference type="ARBA" id="ARBA00022989"/>
    </source>
</evidence>
<dbReference type="PROSITE" id="PS00107">
    <property type="entry name" value="PROTEIN_KINASE_ATP"/>
    <property type="match status" value="1"/>
</dbReference>
<keyword evidence="6" id="KW-0808">Transferase</keyword>
<dbReference type="InterPro" id="IPR000719">
    <property type="entry name" value="Prot_kinase_dom"/>
</dbReference>
<name>A0A4U6VL24_SETVI</name>
<keyword evidence="21" id="KW-1185">Reference proteome</keyword>
<keyword evidence="5" id="KW-0723">Serine/threonine-protein kinase</keyword>
<dbReference type="GO" id="GO:0004674">
    <property type="term" value="F:protein serine/threonine kinase activity"/>
    <property type="evidence" value="ECO:0007669"/>
    <property type="project" value="UniProtKB-KW"/>
</dbReference>
<keyword evidence="11 16" id="KW-0067">ATP-binding</keyword>
<dbReference type="Gramene" id="TKW29515">
    <property type="protein sequence ID" value="TKW29515"/>
    <property type="gene ID" value="SEVIR_3G400350v2"/>
</dbReference>
<dbReference type="GO" id="GO:0002229">
    <property type="term" value="P:defense response to oomycetes"/>
    <property type="evidence" value="ECO:0007669"/>
    <property type="project" value="UniProtKB-ARBA"/>
</dbReference>
<dbReference type="Gene3D" id="3.30.200.20">
    <property type="entry name" value="Phosphorylase Kinase, domain 1"/>
    <property type="match status" value="1"/>
</dbReference>
<dbReference type="GO" id="GO:0005886">
    <property type="term" value="C:plasma membrane"/>
    <property type="evidence" value="ECO:0007669"/>
    <property type="project" value="UniProtKB-SubCell"/>
</dbReference>
<dbReference type="SUPFAM" id="SSF56112">
    <property type="entry name" value="Protein kinase-like (PK-like)"/>
    <property type="match status" value="1"/>
</dbReference>
<dbReference type="InterPro" id="IPR008271">
    <property type="entry name" value="Ser/Thr_kinase_AS"/>
</dbReference>
<feature type="compositionally biased region" description="Polar residues" evidence="17">
    <location>
        <begin position="779"/>
        <end position="789"/>
    </location>
</feature>
<feature type="domain" description="Protein kinase" evidence="19">
    <location>
        <begin position="459"/>
        <end position="754"/>
    </location>
</feature>
<dbReference type="Proteomes" id="UP000298652">
    <property type="component" value="Chromosome 3"/>
</dbReference>
<dbReference type="GO" id="GO:0005524">
    <property type="term" value="F:ATP binding"/>
    <property type="evidence" value="ECO:0007669"/>
    <property type="project" value="UniProtKB-UniRule"/>
</dbReference>
<evidence type="ECO:0000259" key="19">
    <source>
        <dbReference type="PROSITE" id="PS50011"/>
    </source>
</evidence>
<gene>
    <name evidence="20" type="ORF">SEVIR_3G400350v2</name>
</gene>
<evidence type="ECO:0000256" key="4">
    <source>
        <dbReference type="ARBA" id="ARBA00022475"/>
    </source>
</evidence>
<evidence type="ECO:0000256" key="6">
    <source>
        <dbReference type="ARBA" id="ARBA00022679"/>
    </source>
</evidence>
<evidence type="ECO:0000256" key="9">
    <source>
        <dbReference type="ARBA" id="ARBA00022741"/>
    </source>
</evidence>
<dbReference type="PROSITE" id="PS50011">
    <property type="entry name" value="PROTEIN_KINASE_DOM"/>
    <property type="match status" value="1"/>
</dbReference>
<dbReference type="AlphaFoldDB" id="A0A4U6VL24"/>
<evidence type="ECO:0000256" key="17">
    <source>
        <dbReference type="SAM" id="MobiDB-lite"/>
    </source>
</evidence>
<dbReference type="PROSITE" id="PS00108">
    <property type="entry name" value="PROTEIN_KINASE_ST"/>
    <property type="match status" value="1"/>
</dbReference>
<organism evidence="20 21">
    <name type="scientific">Setaria viridis</name>
    <name type="common">Green bristlegrass</name>
    <name type="synonym">Setaria italica subsp. viridis</name>
    <dbReference type="NCBI Taxonomy" id="4556"/>
    <lineage>
        <taxon>Eukaryota</taxon>
        <taxon>Viridiplantae</taxon>
        <taxon>Streptophyta</taxon>
        <taxon>Embryophyta</taxon>
        <taxon>Tracheophyta</taxon>
        <taxon>Spermatophyta</taxon>
        <taxon>Magnoliopsida</taxon>
        <taxon>Liliopsida</taxon>
        <taxon>Poales</taxon>
        <taxon>Poaceae</taxon>
        <taxon>PACMAD clade</taxon>
        <taxon>Panicoideae</taxon>
        <taxon>Panicodae</taxon>
        <taxon>Paniceae</taxon>
        <taxon>Cenchrinae</taxon>
        <taxon>Setaria</taxon>
    </lineage>
</organism>
<sequence>MGWGRNSLVMICTRLFSDDPKEKSTTMIFERATEEGKNSVLAASKDHCSYRAQASVAELQNMDLFVVPLILLTAAAVPTTAANGGGRCNHWCNSFFVPYPFGFSGDCPILLACNATTSTPLLPDSSTGAAPYPILSFNSTASTFMPILSFNSTASTFMVALAPFCNRGVTLSGPRVINASVHGDFNTSFPGVVHAKASLSGGGGYGFTSHTGLFLRDGCRALLPSVSNCTVSADIMSMLLRTAQCGNDTAWTCVYTPPPPPNSSAALRGQGQFMMLDDVDAAGCVANLLTAIVYGDTQGEVPSMEVGVAELGWWLNGTCEDAAADGECAHNAICHDVKTPSGAWGHQCACSDGMTGDGFAGGVGCHYGVLHAKRQWPAVAAGVAAVALLIIGVPALFCLWKRKRQKQNPTVNMLKATSQSSNGGARLFRGIPVDDIELEGVTGPHPFCYDELAAATGNFSDDRRLGRGGFGSVYAGFLTDGNHRDVAVKRVSETSRQGWKEFVSEVRIISRLRHRNLVQLIGWCHGGAGDGDLLLVYELMHNGSLDAHLYDPEGVLAWPARYAAALGVGDALLYLHQETERRVVHRDVKPSNVMLDASFTAKLGDFGLARLIDDGRRSHTTGVAGTIGYMDPESLFAGRASVESDVYSFGVLLLEIACGRRPAVLVREEDDDYVHLVHWVWNSYGGDRLLDAADARLDGDFDAREMACVMVVGLWCAHPDRSVRPTIRQAVNVLRFEAPQPRLPSKMPVATYWLPADRPGSTSSSLEAATVRDGGSNGIGRSSATELSD</sequence>
<evidence type="ECO:0000313" key="21">
    <source>
        <dbReference type="Proteomes" id="UP000298652"/>
    </source>
</evidence>
<keyword evidence="14" id="KW-0675">Receptor</keyword>
<dbReference type="InterPro" id="IPR050528">
    <property type="entry name" value="L-type_Lectin-RKs"/>
</dbReference>
<evidence type="ECO:0000256" key="2">
    <source>
        <dbReference type="ARBA" id="ARBA00008536"/>
    </source>
</evidence>
<keyword evidence="7 18" id="KW-0812">Transmembrane</keyword>
<proteinExistence type="inferred from homology"/>
<keyword evidence="13 18" id="KW-0472">Membrane</keyword>
<feature type="transmembrane region" description="Helical" evidence="18">
    <location>
        <begin position="376"/>
        <end position="400"/>
    </location>
</feature>
<evidence type="ECO:0000256" key="15">
    <source>
        <dbReference type="ARBA" id="ARBA00023180"/>
    </source>
</evidence>
<evidence type="ECO:0000256" key="1">
    <source>
        <dbReference type="ARBA" id="ARBA00004251"/>
    </source>
</evidence>